<dbReference type="Proteomes" id="UP000593737">
    <property type="component" value="Chromosome"/>
</dbReference>
<accession>A0A7S8IZD5</accession>
<organism evidence="2 3">
    <name type="scientific">Candidatus Nitrospira kreftii</name>
    <dbReference type="NCBI Taxonomy" id="2652173"/>
    <lineage>
        <taxon>Bacteria</taxon>
        <taxon>Pseudomonadati</taxon>
        <taxon>Nitrospirota</taxon>
        <taxon>Nitrospiria</taxon>
        <taxon>Nitrospirales</taxon>
        <taxon>Nitrospiraceae</taxon>
        <taxon>Nitrospira</taxon>
    </lineage>
</organism>
<keyword evidence="1" id="KW-0472">Membrane</keyword>
<name>A0A7S8IZD5_9BACT</name>
<dbReference type="KEGG" id="nkf:Nkreftii_001947"/>
<feature type="transmembrane region" description="Helical" evidence="1">
    <location>
        <begin position="6"/>
        <end position="22"/>
    </location>
</feature>
<reference evidence="2 3" key="1">
    <citation type="journal article" date="2020" name="ISME J.">
        <title>Enrichment and physiological characterization of a novel comammox Nitrospira indicates ammonium inhibition of complete nitrification.</title>
        <authorList>
            <person name="Sakoula D."/>
            <person name="Koch H."/>
            <person name="Frank J."/>
            <person name="Jetten M.S.M."/>
            <person name="van Kessel M.A.H.J."/>
            <person name="Lucker S."/>
        </authorList>
    </citation>
    <scope>NUCLEOTIDE SEQUENCE [LARGE SCALE GENOMIC DNA]</scope>
    <source>
        <strain evidence="2">Comreactor17</strain>
    </source>
</reference>
<dbReference type="EMBL" id="CP047423">
    <property type="protein sequence ID" value="QPD04173.1"/>
    <property type="molecule type" value="Genomic_DNA"/>
</dbReference>
<evidence type="ECO:0000256" key="1">
    <source>
        <dbReference type="SAM" id="Phobius"/>
    </source>
</evidence>
<evidence type="ECO:0000313" key="3">
    <source>
        <dbReference type="Proteomes" id="UP000593737"/>
    </source>
</evidence>
<evidence type="ECO:0000313" key="2">
    <source>
        <dbReference type="EMBL" id="QPD04173.1"/>
    </source>
</evidence>
<sequence>MDDTGWMIGMGIGGVALWLVILQRYRRWKAGKLADKMLEDVIKSKDAFRR</sequence>
<keyword evidence="1" id="KW-1133">Transmembrane helix</keyword>
<dbReference type="AlphaFoldDB" id="A0A7S8IZD5"/>
<gene>
    <name evidence="2" type="ORF">Nkreftii_001947</name>
</gene>
<keyword evidence="1" id="KW-0812">Transmembrane</keyword>
<protein>
    <submittedName>
        <fullName evidence="2">Uncharacterized protein</fullName>
    </submittedName>
</protein>
<proteinExistence type="predicted"/>